<gene>
    <name evidence="10" type="ORF">GCM10017566_60940</name>
</gene>
<dbReference type="Pfam" id="PF00501">
    <property type="entry name" value="AMP-binding"/>
    <property type="match status" value="1"/>
</dbReference>
<dbReference type="PANTHER" id="PTHR43767">
    <property type="entry name" value="LONG-CHAIN-FATTY-ACID--COA LIGASE"/>
    <property type="match status" value="1"/>
</dbReference>
<comment type="pathway">
    <text evidence="2">Lipid metabolism; fatty acid beta-oxidation.</text>
</comment>
<reference evidence="10" key="1">
    <citation type="journal article" date="2014" name="Int. J. Syst. Evol. Microbiol.">
        <title>Complete genome sequence of Corynebacterium casei LMG S-19264T (=DSM 44701T), isolated from a smear-ripened cheese.</title>
        <authorList>
            <consortium name="US DOE Joint Genome Institute (JGI-PGF)"/>
            <person name="Walter F."/>
            <person name="Albersmeier A."/>
            <person name="Kalinowski J."/>
            <person name="Ruckert C."/>
        </authorList>
    </citation>
    <scope>NUCLEOTIDE SEQUENCE</scope>
    <source>
        <strain evidence="10">CGMCC 4.7679</strain>
    </source>
</reference>
<dbReference type="Gene3D" id="3.30.300.30">
    <property type="match status" value="1"/>
</dbReference>
<dbReference type="Proteomes" id="UP000658656">
    <property type="component" value="Unassembled WGS sequence"/>
</dbReference>
<dbReference type="Pfam" id="PF13193">
    <property type="entry name" value="AMP-binding_C"/>
    <property type="match status" value="1"/>
</dbReference>
<keyword evidence="4" id="KW-0472">Membrane</keyword>
<evidence type="ECO:0000256" key="6">
    <source>
        <dbReference type="ARBA" id="ARBA00039545"/>
    </source>
</evidence>
<evidence type="ECO:0000313" key="11">
    <source>
        <dbReference type="Proteomes" id="UP000658656"/>
    </source>
</evidence>
<dbReference type="EC" id="6.2.1.3" evidence="5"/>
<dbReference type="InterPro" id="IPR000873">
    <property type="entry name" value="AMP-dep_synth/lig_dom"/>
</dbReference>
<dbReference type="InterPro" id="IPR045851">
    <property type="entry name" value="AMP-bd_C_sf"/>
</dbReference>
<evidence type="ECO:0000256" key="2">
    <source>
        <dbReference type="ARBA" id="ARBA00005005"/>
    </source>
</evidence>
<evidence type="ECO:0000256" key="3">
    <source>
        <dbReference type="ARBA" id="ARBA00022598"/>
    </source>
</evidence>
<dbReference type="InterPro" id="IPR050237">
    <property type="entry name" value="ATP-dep_AMP-bd_enzyme"/>
</dbReference>
<dbReference type="EMBL" id="BNAV01000012">
    <property type="protein sequence ID" value="GHF78444.1"/>
    <property type="molecule type" value="Genomic_DNA"/>
</dbReference>
<name>A0A8H9J1F9_9PSEU</name>
<proteinExistence type="predicted"/>
<dbReference type="PROSITE" id="PS00455">
    <property type="entry name" value="AMP_BINDING"/>
    <property type="match status" value="1"/>
</dbReference>
<dbReference type="AlphaFoldDB" id="A0A8H9J1F9"/>
<dbReference type="OrthoDB" id="9803968at2"/>
<reference evidence="10" key="2">
    <citation type="submission" date="2020-09" db="EMBL/GenBank/DDBJ databases">
        <authorList>
            <person name="Sun Q."/>
            <person name="Zhou Y."/>
        </authorList>
    </citation>
    <scope>NUCLEOTIDE SEQUENCE</scope>
    <source>
        <strain evidence="10">CGMCC 4.7679</strain>
    </source>
</reference>
<sequence length="488" mass="51800">MTEVFPRAFLDALQANSDIPAFECGGRVVSRAGLLDLVARYAGGLHAAGLDHAGVAVATGVTPEGFAVRLAAHVLGCRVVVVNTGLPPAHAAHVLADSDVLIADESVPPELLAAARKVLPLGELPAAPMPLEPRGRPEDLAVVTYTSGSTGLPKGVEFTYAAMSAYWAWQPDGWTADTRRLAERYRRYLLFGTLASAVMVEHLAFCLLGGGTAVIPDALPMFPQVLEQLRVTAVLVTVPRLHAILDELREQEVDLTSLRSLLVAGSPLPPHRLVAAYDLIGDAVHHGYGQTETGMLCLLTAEEAAAYPEAAASVGRPWTGVELEVRDEQGNPVPAGTPGEIWVRTANAFRGYRGADEGEVLRDGWVRTRDLGQVDERGYVYLAGRARDVIIVNAILHYAGPIENALTTHPDVDEAYVVAAPDERTGEAAHAFVVAVPGRSPDLDALRLAVREKLGEAAVPSTITVVESVPVAASGKPDKRALLASLDR</sequence>
<keyword evidence="11" id="KW-1185">Reference proteome</keyword>
<evidence type="ECO:0000259" key="9">
    <source>
        <dbReference type="Pfam" id="PF13193"/>
    </source>
</evidence>
<evidence type="ECO:0000256" key="7">
    <source>
        <dbReference type="ARBA" id="ARBA00042773"/>
    </source>
</evidence>
<dbReference type="CDD" id="cd04433">
    <property type="entry name" value="AFD_class_I"/>
    <property type="match status" value="1"/>
</dbReference>
<dbReference type="RefSeq" id="WP_145937919.1">
    <property type="nucleotide sequence ID" value="NZ_BNAV01000012.1"/>
</dbReference>
<accession>A0A8H9J1F9</accession>
<dbReference type="InterPro" id="IPR020845">
    <property type="entry name" value="AMP-binding_CS"/>
</dbReference>
<dbReference type="GO" id="GO:0004467">
    <property type="term" value="F:long-chain fatty acid-CoA ligase activity"/>
    <property type="evidence" value="ECO:0007669"/>
    <property type="project" value="UniProtKB-EC"/>
</dbReference>
<dbReference type="SUPFAM" id="SSF56801">
    <property type="entry name" value="Acetyl-CoA synthetase-like"/>
    <property type="match status" value="1"/>
</dbReference>
<dbReference type="GO" id="GO:0016020">
    <property type="term" value="C:membrane"/>
    <property type="evidence" value="ECO:0007669"/>
    <property type="project" value="UniProtKB-SubCell"/>
</dbReference>
<evidence type="ECO:0000256" key="4">
    <source>
        <dbReference type="ARBA" id="ARBA00023136"/>
    </source>
</evidence>
<dbReference type="Gene3D" id="3.40.50.12780">
    <property type="entry name" value="N-terminal domain of ligase-like"/>
    <property type="match status" value="1"/>
</dbReference>
<evidence type="ECO:0000313" key="10">
    <source>
        <dbReference type="EMBL" id="GHF78444.1"/>
    </source>
</evidence>
<feature type="domain" description="AMP-dependent synthetase/ligase" evidence="8">
    <location>
        <begin position="13"/>
        <end position="352"/>
    </location>
</feature>
<dbReference type="InterPro" id="IPR042099">
    <property type="entry name" value="ANL_N_sf"/>
</dbReference>
<evidence type="ECO:0000256" key="1">
    <source>
        <dbReference type="ARBA" id="ARBA00004170"/>
    </source>
</evidence>
<feature type="domain" description="AMP-binding enzyme C-terminal" evidence="9">
    <location>
        <begin position="402"/>
        <end position="476"/>
    </location>
</feature>
<comment type="subcellular location">
    <subcellularLocation>
        <location evidence="1">Membrane</location>
        <topology evidence="1">Peripheral membrane protein</topology>
    </subcellularLocation>
</comment>
<organism evidence="10 11">
    <name type="scientific">Amycolatopsis bartoniae</name>
    <dbReference type="NCBI Taxonomy" id="941986"/>
    <lineage>
        <taxon>Bacteria</taxon>
        <taxon>Bacillati</taxon>
        <taxon>Actinomycetota</taxon>
        <taxon>Actinomycetes</taxon>
        <taxon>Pseudonocardiales</taxon>
        <taxon>Pseudonocardiaceae</taxon>
        <taxon>Amycolatopsis</taxon>
    </lineage>
</organism>
<comment type="caution">
    <text evidence="10">The sequence shown here is derived from an EMBL/GenBank/DDBJ whole genome shotgun (WGS) entry which is preliminary data.</text>
</comment>
<dbReference type="InterPro" id="IPR025110">
    <property type="entry name" value="AMP-bd_C"/>
</dbReference>
<keyword evidence="3" id="KW-0436">Ligase</keyword>
<dbReference type="PANTHER" id="PTHR43767:SF8">
    <property type="entry name" value="LONG-CHAIN-FATTY-ACID--COA LIGASE"/>
    <property type="match status" value="1"/>
</dbReference>
<evidence type="ECO:0000259" key="8">
    <source>
        <dbReference type="Pfam" id="PF00501"/>
    </source>
</evidence>
<evidence type="ECO:0000256" key="5">
    <source>
        <dbReference type="ARBA" id="ARBA00026121"/>
    </source>
</evidence>
<protein>
    <recommendedName>
        <fullName evidence="6">Long-chain-fatty-acid--CoA ligase</fullName>
        <ecNumber evidence="5">6.2.1.3</ecNumber>
    </recommendedName>
    <alternativeName>
        <fullName evidence="7">Long-chain acyl-CoA synthetase</fullName>
    </alternativeName>
</protein>